<dbReference type="InterPro" id="IPR007484">
    <property type="entry name" value="Peptidase_M28"/>
</dbReference>
<evidence type="ECO:0000256" key="9">
    <source>
        <dbReference type="ARBA" id="ARBA00022729"/>
    </source>
</evidence>
<feature type="domain" description="PA" evidence="14">
    <location>
        <begin position="136"/>
        <end position="220"/>
    </location>
</feature>
<dbReference type="GO" id="GO:0005576">
    <property type="term" value="C:extracellular region"/>
    <property type="evidence" value="ECO:0007669"/>
    <property type="project" value="UniProtKB-SubCell"/>
</dbReference>
<dbReference type="InterPro" id="IPR041756">
    <property type="entry name" value="M28_SGAP-like"/>
</dbReference>
<dbReference type="Gene3D" id="3.40.630.10">
    <property type="entry name" value="Zn peptidases"/>
    <property type="match status" value="1"/>
</dbReference>
<keyword evidence="12" id="KW-0325">Glycoprotein</keyword>
<sequence length="522" mass="54974">MRSLQYGAALGALTITASATPNPYGWKPKPKPRDVWRPAVESKALQAAVTEEALLAHAEQLQDLAYSYPERNRLMGSQAHNDTVTYIYDKLSALDYYDVTLQPWNAVVQTSADASLSVDGSPVNASVMEYSASGNVTAPLIVVSNLGCDQSDYPAEVEGNIALISRGECEFGLKSVYAGLAGALGAVEYNNVPGALSGTLGTPREEGPYVPTVAVSQEIGTGWVDAIAAGETITAALYTNVVITDTTTFNVLAQTKGGDPNNTLIIGAHSDSVAAGPGINDNGSGTSATLEVAIQLSNFTTTNSVRFGFWSGEEEGLLGSTYYVEQLSAAELAKLRLNLNFDMLASHNFVYAIYDGDGDTFNTTGPAGSAEAEHLFQEYFESRGLNHTATAFNGRSDYGPFLEAGIAAGGIDTGAEGIKTPEEVEQFGGTAGVSYDAYYHSVEDTLDKLNATAYTVSAQAVAHAVATYADSFASLGQEAAVARRGVQWHAPVLGRASAGASGARPMRRRDAFRSKKLGIAYL</sequence>
<keyword evidence="11 13" id="KW-0862">Zinc</keyword>
<dbReference type="GeneID" id="54303471"/>
<comment type="cofactor">
    <cofactor evidence="1">
        <name>Zn(2+)</name>
        <dbReference type="ChEBI" id="CHEBI:29105"/>
    </cofactor>
</comment>
<dbReference type="OrthoDB" id="10013407at2759"/>
<dbReference type="Proteomes" id="UP000799438">
    <property type="component" value="Unassembled WGS sequence"/>
</dbReference>
<evidence type="ECO:0000256" key="2">
    <source>
        <dbReference type="ARBA" id="ARBA00004613"/>
    </source>
</evidence>
<dbReference type="PANTHER" id="PTHR12147">
    <property type="entry name" value="METALLOPEPTIDASE M28 FAMILY MEMBER"/>
    <property type="match status" value="1"/>
</dbReference>
<evidence type="ECO:0000256" key="10">
    <source>
        <dbReference type="ARBA" id="ARBA00022801"/>
    </source>
</evidence>
<dbReference type="InterPro" id="IPR045175">
    <property type="entry name" value="M28_fam"/>
</dbReference>
<keyword evidence="9" id="KW-0732">Signal</keyword>
<dbReference type="PANTHER" id="PTHR12147:SF26">
    <property type="entry name" value="PEPTIDASE M28 DOMAIN-CONTAINING PROTEIN"/>
    <property type="match status" value="1"/>
</dbReference>
<keyword evidence="5" id="KW-0031">Aminopeptidase</keyword>
<evidence type="ECO:0000256" key="13">
    <source>
        <dbReference type="RuleBase" id="RU361240"/>
    </source>
</evidence>
<gene>
    <name evidence="16" type="ORF">K452DRAFT_355499</name>
</gene>
<dbReference type="AlphaFoldDB" id="A0A6A6BPK3"/>
<dbReference type="InterPro" id="IPR003137">
    <property type="entry name" value="PA_domain"/>
</dbReference>
<dbReference type="Gene3D" id="3.50.30.30">
    <property type="match status" value="1"/>
</dbReference>
<evidence type="ECO:0000256" key="3">
    <source>
        <dbReference type="ARBA" id="ARBA00005634"/>
    </source>
</evidence>
<dbReference type="Pfam" id="PF02225">
    <property type="entry name" value="PA"/>
    <property type="match status" value="1"/>
</dbReference>
<keyword evidence="10 13" id="KW-0378">Hydrolase</keyword>
<evidence type="ECO:0000259" key="14">
    <source>
        <dbReference type="Pfam" id="PF02225"/>
    </source>
</evidence>
<evidence type="ECO:0000256" key="7">
    <source>
        <dbReference type="ARBA" id="ARBA00022670"/>
    </source>
</evidence>
<comment type="similarity">
    <text evidence="3">Belongs to the peptidase M28 family. M28B subfamily.</text>
</comment>
<dbReference type="SUPFAM" id="SSF53187">
    <property type="entry name" value="Zn-dependent exopeptidases"/>
    <property type="match status" value="1"/>
</dbReference>
<evidence type="ECO:0000256" key="1">
    <source>
        <dbReference type="ARBA" id="ARBA00001947"/>
    </source>
</evidence>
<evidence type="ECO:0000256" key="11">
    <source>
        <dbReference type="ARBA" id="ARBA00022833"/>
    </source>
</evidence>
<evidence type="ECO:0000256" key="12">
    <source>
        <dbReference type="ARBA" id="ARBA00023180"/>
    </source>
</evidence>
<organism evidence="16 17">
    <name type="scientific">Aplosporella prunicola CBS 121167</name>
    <dbReference type="NCBI Taxonomy" id="1176127"/>
    <lineage>
        <taxon>Eukaryota</taxon>
        <taxon>Fungi</taxon>
        <taxon>Dikarya</taxon>
        <taxon>Ascomycota</taxon>
        <taxon>Pezizomycotina</taxon>
        <taxon>Dothideomycetes</taxon>
        <taxon>Dothideomycetes incertae sedis</taxon>
        <taxon>Botryosphaeriales</taxon>
        <taxon>Aplosporellaceae</taxon>
        <taxon>Aplosporella</taxon>
    </lineage>
</organism>
<evidence type="ECO:0000256" key="5">
    <source>
        <dbReference type="ARBA" id="ARBA00022438"/>
    </source>
</evidence>
<dbReference type="RefSeq" id="XP_033401734.1">
    <property type="nucleotide sequence ID" value="XM_033545965.1"/>
</dbReference>
<dbReference type="FunFam" id="3.40.630.10:FF:000054">
    <property type="entry name" value="Peptide hydrolase"/>
    <property type="match status" value="1"/>
</dbReference>
<dbReference type="GO" id="GO:0004177">
    <property type="term" value="F:aminopeptidase activity"/>
    <property type="evidence" value="ECO:0007669"/>
    <property type="project" value="UniProtKB-KW"/>
</dbReference>
<evidence type="ECO:0000256" key="4">
    <source>
        <dbReference type="ARBA" id="ARBA00005957"/>
    </source>
</evidence>
<name>A0A6A6BPK3_9PEZI</name>
<protein>
    <recommendedName>
        <fullName evidence="13">Peptide hydrolase</fullName>
        <ecNumber evidence="13">3.4.-.-</ecNumber>
    </recommendedName>
</protein>
<keyword evidence="6" id="KW-0964">Secreted</keyword>
<accession>A0A6A6BPK3</accession>
<evidence type="ECO:0000256" key="6">
    <source>
        <dbReference type="ARBA" id="ARBA00022525"/>
    </source>
</evidence>
<dbReference type="InterPro" id="IPR046450">
    <property type="entry name" value="PA_dom_sf"/>
</dbReference>
<dbReference type="CDD" id="cd02130">
    <property type="entry name" value="PA_ScAPY_like"/>
    <property type="match status" value="1"/>
</dbReference>
<dbReference type="GO" id="GO:0008235">
    <property type="term" value="F:metalloexopeptidase activity"/>
    <property type="evidence" value="ECO:0007669"/>
    <property type="project" value="InterPro"/>
</dbReference>
<keyword evidence="7 13" id="KW-0645">Protease</keyword>
<evidence type="ECO:0000313" key="17">
    <source>
        <dbReference type="Proteomes" id="UP000799438"/>
    </source>
</evidence>
<evidence type="ECO:0000259" key="15">
    <source>
        <dbReference type="Pfam" id="PF04389"/>
    </source>
</evidence>
<reference evidence="16" key="1">
    <citation type="journal article" date="2020" name="Stud. Mycol.">
        <title>101 Dothideomycetes genomes: a test case for predicting lifestyles and emergence of pathogens.</title>
        <authorList>
            <person name="Haridas S."/>
            <person name="Albert R."/>
            <person name="Binder M."/>
            <person name="Bloem J."/>
            <person name="Labutti K."/>
            <person name="Salamov A."/>
            <person name="Andreopoulos B."/>
            <person name="Baker S."/>
            <person name="Barry K."/>
            <person name="Bills G."/>
            <person name="Bluhm B."/>
            <person name="Cannon C."/>
            <person name="Castanera R."/>
            <person name="Culley D."/>
            <person name="Daum C."/>
            <person name="Ezra D."/>
            <person name="Gonzalez J."/>
            <person name="Henrissat B."/>
            <person name="Kuo A."/>
            <person name="Liang C."/>
            <person name="Lipzen A."/>
            <person name="Lutzoni F."/>
            <person name="Magnuson J."/>
            <person name="Mondo S."/>
            <person name="Nolan M."/>
            <person name="Ohm R."/>
            <person name="Pangilinan J."/>
            <person name="Park H.-J."/>
            <person name="Ramirez L."/>
            <person name="Alfaro M."/>
            <person name="Sun H."/>
            <person name="Tritt A."/>
            <person name="Yoshinaga Y."/>
            <person name="Zwiers L.-H."/>
            <person name="Turgeon B."/>
            <person name="Goodwin S."/>
            <person name="Spatafora J."/>
            <person name="Crous P."/>
            <person name="Grigoriev I."/>
        </authorList>
    </citation>
    <scope>NUCLEOTIDE SEQUENCE</scope>
    <source>
        <strain evidence="16">CBS 121167</strain>
    </source>
</reference>
<dbReference type="GO" id="GO:0046872">
    <property type="term" value="F:metal ion binding"/>
    <property type="evidence" value="ECO:0007669"/>
    <property type="project" value="UniProtKB-KW"/>
</dbReference>
<proteinExistence type="inferred from homology"/>
<dbReference type="SUPFAM" id="SSF52025">
    <property type="entry name" value="PA domain"/>
    <property type="match status" value="1"/>
</dbReference>
<dbReference type="EMBL" id="ML995476">
    <property type="protein sequence ID" value="KAF2146022.1"/>
    <property type="molecule type" value="Genomic_DNA"/>
</dbReference>
<evidence type="ECO:0000256" key="8">
    <source>
        <dbReference type="ARBA" id="ARBA00022723"/>
    </source>
</evidence>
<dbReference type="GO" id="GO:0006508">
    <property type="term" value="P:proteolysis"/>
    <property type="evidence" value="ECO:0007669"/>
    <property type="project" value="UniProtKB-KW"/>
</dbReference>
<dbReference type="Pfam" id="PF04389">
    <property type="entry name" value="Peptidase_M28"/>
    <property type="match status" value="1"/>
</dbReference>
<keyword evidence="8 13" id="KW-0479">Metal-binding</keyword>
<comment type="subcellular location">
    <subcellularLocation>
        <location evidence="2">Secreted</location>
    </subcellularLocation>
</comment>
<comment type="similarity">
    <text evidence="4">Belongs to the peptidase M28 family. M28A subfamily.</text>
</comment>
<keyword evidence="17" id="KW-1185">Reference proteome</keyword>
<dbReference type="EC" id="3.4.-.-" evidence="13"/>
<evidence type="ECO:0000313" key="16">
    <source>
        <dbReference type="EMBL" id="KAF2146022.1"/>
    </source>
</evidence>
<feature type="domain" description="Peptidase M28" evidence="15">
    <location>
        <begin position="250"/>
        <end position="464"/>
    </location>
</feature>
<dbReference type="CDD" id="cd03876">
    <property type="entry name" value="M28_SGAP_like"/>
    <property type="match status" value="1"/>
</dbReference>